<evidence type="ECO:0000256" key="2">
    <source>
        <dbReference type="ARBA" id="ARBA00022801"/>
    </source>
</evidence>
<evidence type="ECO:0000256" key="10">
    <source>
        <dbReference type="SAM" id="Phobius"/>
    </source>
</evidence>
<dbReference type="OrthoDB" id="6380398at2759"/>
<dbReference type="CTD" id="101885235"/>
<feature type="transmembrane region" description="Helical" evidence="10">
    <location>
        <begin position="133"/>
        <end position="158"/>
    </location>
</feature>
<keyword evidence="4 6" id="KW-1015">Disulfide bond</keyword>
<evidence type="ECO:0000256" key="1">
    <source>
        <dbReference type="ARBA" id="ARBA00022670"/>
    </source>
</evidence>
<dbReference type="GO" id="GO:0004252">
    <property type="term" value="F:serine-type endopeptidase activity"/>
    <property type="evidence" value="ECO:0007669"/>
    <property type="project" value="InterPro"/>
</dbReference>
<dbReference type="CDD" id="cd00112">
    <property type="entry name" value="LDLa"/>
    <property type="match status" value="1"/>
</dbReference>
<dbReference type="InterPro" id="IPR001190">
    <property type="entry name" value="SRCR"/>
</dbReference>
<keyword evidence="5" id="KW-0325">Glycoprotein</keyword>
<evidence type="ECO:0000313" key="14">
    <source>
        <dbReference type="RefSeq" id="XP_030634808.1"/>
    </source>
</evidence>
<evidence type="ECO:0000259" key="12">
    <source>
        <dbReference type="PROSITE" id="PS50287"/>
    </source>
</evidence>
<evidence type="ECO:0000256" key="9">
    <source>
        <dbReference type="SAM" id="MobiDB-lite"/>
    </source>
</evidence>
<evidence type="ECO:0000256" key="7">
    <source>
        <dbReference type="PROSITE-ProRule" id="PRU00196"/>
    </source>
</evidence>
<dbReference type="InterPro" id="IPR033116">
    <property type="entry name" value="TRYPSIN_SER"/>
</dbReference>
<dbReference type="GO" id="GO:0016020">
    <property type="term" value="C:membrane"/>
    <property type="evidence" value="ECO:0007669"/>
    <property type="project" value="InterPro"/>
</dbReference>
<name>A0A6J2VS74_CHACN</name>
<dbReference type="PROSITE" id="PS00135">
    <property type="entry name" value="TRYPSIN_SER"/>
    <property type="match status" value="1"/>
</dbReference>
<dbReference type="InterPro" id="IPR001314">
    <property type="entry name" value="Peptidase_S1A"/>
</dbReference>
<organism evidence="13 14">
    <name type="scientific">Chanos chanos</name>
    <name type="common">Milkfish</name>
    <name type="synonym">Mugil chanos</name>
    <dbReference type="NCBI Taxonomy" id="29144"/>
    <lineage>
        <taxon>Eukaryota</taxon>
        <taxon>Metazoa</taxon>
        <taxon>Chordata</taxon>
        <taxon>Craniata</taxon>
        <taxon>Vertebrata</taxon>
        <taxon>Euteleostomi</taxon>
        <taxon>Actinopterygii</taxon>
        <taxon>Neopterygii</taxon>
        <taxon>Teleostei</taxon>
        <taxon>Ostariophysi</taxon>
        <taxon>Gonorynchiformes</taxon>
        <taxon>Chanidae</taxon>
        <taxon>Chanos</taxon>
    </lineage>
</organism>
<dbReference type="InterPro" id="IPR002172">
    <property type="entry name" value="LDrepeatLR_classA_rpt"/>
</dbReference>
<keyword evidence="13" id="KW-1185">Reference proteome</keyword>
<keyword evidence="3 8" id="KW-0720">Serine protease</keyword>
<feature type="compositionally biased region" description="Basic and acidic residues" evidence="9">
    <location>
        <begin position="57"/>
        <end position="67"/>
    </location>
</feature>
<dbReference type="InterPro" id="IPR018114">
    <property type="entry name" value="TRYPSIN_HIS"/>
</dbReference>
<dbReference type="Pfam" id="PF00057">
    <property type="entry name" value="Ldl_recept_a"/>
    <property type="match status" value="1"/>
</dbReference>
<comment type="caution">
    <text evidence="7">Lacks conserved residue(s) required for the propagation of feature annotation.</text>
</comment>
<protein>
    <submittedName>
        <fullName evidence="14">Transmembrane protease serine 3</fullName>
    </submittedName>
</protein>
<sequence length="569" mass="61625">MASSEAKEATGDQAEEKAPAEDKTEPNQIEVVSVSDEDLPTVETPTTFNVSPLSSQDSRRPLNHEFADPDTQDPHVPSVPTQEAPVPLPLYKNHDVLTPSSPGMPVIKVQPFFDGQDLLDTKSLCWPYLSRRLLALLVSLCVLIALSLALGIGLGVGLSCVGKFRCVSSALCISRSALCDGVRDCGDGEDELNCVRLSGKNSVLQIHRRGVWRTVCSENWEPDLGHSACRQLGYSSYVSSSSVPLSAVESAFQKNLVTVNLSQSDNQQTIKIHNATDLSKTQCISGMVTVLRCIECGSRPQFRARIVGGNVSRPGQFPWQVSLHYQSQHLCGGSIISNRWVLTAAHCVYGFSDPASWAVHAGLTEQPVSGAGSLSVEKILYHSSYLPGGLDYDIALLKLRNPLTFDGLVEPICLPNYGEGFEVGHMCWISGWGATQDGGEASVSLRYARVPLLPRKDCQRPEGYQGSITAWTICAGYTDGDSDTCQGDSGGPLACENSGWKLVGATGWMQGCAEEKKPGLYTSVSHSLSWLQQQMEVFTYSQYHCTLMTGGQLPSVSIKVYIRLVEGKN</sequence>
<evidence type="ECO:0000313" key="13">
    <source>
        <dbReference type="Proteomes" id="UP000504632"/>
    </source>
</evidence>
<dbReference type="Pfam" id="PF15494">
    <property type="entry name" value="SRCR_2"/>
    <property type="match status" value="1"/>
</dbReference>
<feature type="domain" description="SRCR" evidence="12">
    <location>
        <begin position="182"/>
        <end position="294"/>
    </location>
</feature>
<feature type="compositionally biased region" description="Basic and acidic residues" evidence="9">
    <location>
        <begin position="1"/>
        <end position="25"/>
    </location>
</feature>
<dbReference type="GO" id="GO:0006508">
    <property type="term" value="P:proteolysis"/>
    <property type="evidence" value="ECO:0007669"/>
    <property type="project" value="UniProtKB-KW"/>
</dbReference>
<dbReference type="CDD" id="cd00190">
    <property type="entry name" value="Tryp_SPc"/>
    <property type="match status" value="1"/>
</dbReference>
<dbReference type="PROSITE" id="PS50240">
    <property type="entry name" value="TRYPSIN_DOM"/>
    <property type="match status" value="1"/>
</dbReference>
<dbReference type="PRINTS" id="PR00722">
    <property type="entry name" value="CHYMOTRYPSIN"/>
</dbReference>
<dbReference type="SMART" id="SM00192">
    <property type="entry name" value="LDLa"/>
    <property type="match status" value="1"/>
</dbReference>
<evidence type="ECO:0000259" key="11">
    <source>
        <dbReference type="PROSITE" id="PS50240"/>
    </source>
</evidence>
<dbReference type="InParanoid" id="A0A6J2VS74"/>
<keyword evidence="10 14" id="KW-0812">Transmembrane</keyword>
<feature type="compositionally biased region" description="Polar residues" evidence="9">
    <location>
        <begin position="43"/>
        <end position="56"/>
    </location>
</feature>
<keyword evidence="2 8" id="KW-0378">Hydrolase</keyword>
<keyword evidence="10" id="KW-0472">Membrane</keyword>
<evidence type="ECO:0000256" key="6">
    <source>
        <dbReference type="PROSITE-ProRule" id="PRU00124"/>
    </source>
</evidence>
<dbReference type="InterPro" id="IPR036772">
    <property type="entry name" value="SRCR-like_dom_sf"/>
</dbReference>
<reference evidence="14" key="1">
    <citation type="submission" date="2025-08" db="UniProtKB">
        <authorList>
            <consortium name="RefSeq"/>
        </authorList>
    </citation>
    <scope>IDENTIFICATION</scope>
</reference>
<dbReference type="SMART" id="SM00020">
    <property type="entry name" value="Tryp_SPc"/>
    <property type="match status" value="1"/>
</dbReference>
<dbReference type="Gene3D" id="2.40.10.10">
    <property type="entry name" value="Trypsin-like serine proteases"/>
    <property type="match status" value="2"/>
</dbReference>
<feature type="disulfide bond" evidence="6">
    <location>
        <begin position="160"/>
        <end position="172"/>
    </location>
</feature>
<evidence type="ECO:0000256" key="5">
    <source>
        <dbReference type="ARBA" id="ARBA00023180"/>
    </source>
</evidence>
<dbReference type="SUPFAM" id="SSF56487">
    <property type="entry name" value="SRCR-like"/>
    <property type="match status" value="1"/>
</dbReference>
<dbReference type="InterPro" id="IPR009003">
    <property type="entry name" value="Peptidase_S1_PA"/>
</dbReference>
<dbReference type="Gene3D" id="4.10.400.10">
    <property type="entry name" value="Low-density Lipoprotein Receptor"/>
    <property type="match status" value="1"/>
</dbReference>
<dbReference type="InterPro" id="IPR043504">
    <property type="entry name" value="Peptidase_S1_PA_chymotrypsin"/>
</dbReference>
<dbReference type="PROSITE" id="PS01209">
    <property type="entry name" value="LDLRA_1"/>
    <property type="match status" value="1"/>
</dbReference>
<dbReference type="PROSITE" id="PS00134">
    <property type="entry name" value="TRYPSIN_HIS"/>
    <property type="match status" value="1"/>
</dbReference>
<dbReference type="AlphaFoldDB" id="A0A6J2VS74"/>
<dbReference type="InterPro" id="IPR001254">
    <property type="entry name" value="Trypsin_dom"/>
</dbReference>
<gene>
    <name evidence="14" type="primary">tmprss3b</name>
</gene>
<dbReference type="PANTHER" id="PTHR24252">
    <property type="entry name" value="ACROSIN-RELATED"/>
    <property type="match status" value="1"/>
</dbReference>
<dbReference type="SUPFAM" id="SSF57424">
    <property type="entry name" value="LDL receptor-like module"/>
    <property type="match status" value="1"/>
</dbReference>
<keyword evidence="10" id="KW-1133">Transmembrane helix</keyword>
<dbReference type="FunFam" id="2.40.10.10:FF:000003">
    <property type="entry name" value="Transmembrane serine protease 3"/>
    <property type="match status" value="1"/>
</dbReference>
<dbReference type="RefSeq" id="XP_030634808.1">
    <property type="nucleotide sequence ID" value="XM_030778948.1"/>
</dbReference>
<dbReference type="PANTHER" id="PTHR24252:SF27">
    <property type="entry name" value="TRANSMEMBRANE PROTEASE SERINE 3-LIKE"/>
    <property type="match status" value="1"/>
</dbReference>
<dbReference type="InterPro" id="IPR023415">
    <property type="entry name" value="LDLR_class-A_CS"/>
</dbReference>
<dbReference type="SUPFAM" id="SSF50494">
    <property type="entry name" value="Trypsin-like serine proteases"/>
    <property type="match status" value="1"/>
</dbReference>
<feature type="disulfide bond" evidence="6">
    <location>
        <begin position="179"/>
        <end position="194"/>
    </location>
</feature>
<accession>A0A6J2VS74</accession>
<proteinExistence type="predicted"/>
<dbReference type="Proteomes" id="UP000504632">
    <property type="component" value="Chromosome 7"/>
</dbReference>
<evidence type="ECO:0000256" key="8">
    <source>
        <dbReference type="RuleBase" id="RU363034"/>
    </source>
</evidence>
<feature type="domain" description="Peptidase S1" evidence="11">
    <location>
        <begin position="306"/>
        <end position="536"/>
    </location>
</feature>
<dbReference type="SMART" id="SM00202">
    <property type="entry name" value="SR"/>
    <property type="match status" value="1"/>
</dbReference>
<feature type="region of interest" description="Disordered" evidence="9">
    <location>
        <begin position="1"/>
        <end position="82"/>
    </location>
</feature>
<dbReference type="PROSITE" id="PS50068">
    <property type="entry name" value="LDLRA_2"/>
    <property type="match status" value="1"/>
</dbReference>
<dbReference type="Pfam" id="PF00089">
    <property type="entry name" value="Trypsin"/>
    <property type="match status" value="1"/>
</dbReference>
<keyword evidence="1 8" id="KW-0645">Protease</keyword>
<dbReference type="PROSITE" id="PS50287">
    <property type="entry name" value="SRCR_2"/>
    <property type="match status" value="1"/>
</dbReference>
<dbReference type="InterPro" id="IPR036055">
    <property type="entry name" value="LDL_receptor-like_sf"/>
</dbReference>
<dbReference type="GeneID" id="115815977"/>
<evidence type="ECO:0000256" key="3">
    <source>
        <dbReference type="ARBA" id="ARBA00022825"/>
    </source>
</evidence>
<dbReference type="Gene3D" id="3.10.250.10">
    <property type="entry name" value="SRCR-like domain"/>
    <property type="match status" value="1"/>
</dbReference>
<evidence type="ECO:0000256" key="4">
    <source>
        <dbReference type="ARBA" id="ARBA00023157"/>
    </source>
</evidence>